<dbReference type="NCBIfam" id="NF004476">
    <property type="entry name" value="PRK05813.1"/>
    <property type="match status" value="1"/>
</dbReference>
<dbReference type="AlphaFoldDB" id="A0A9D1S3G5"/>
<protein>
    <submittedName>
        <fullName evidence="3">Single-stranded DNA-binding protein</fullName>
    </submittedName>
</protein>
<dbReference type="PROSITE" id="PS50935">
    <property type="entry name" value="SSB"/>
    <property type="match status" value="2"/>
</dbReference>
<evidence type="ECO:0000313" key="3">
    <source>
        <dbReference type="EMBL" id="HIU45695.1"/>
    </source>
</evidence>
<proteinExistence type="predicted"/>
<organism evidence="3 4">
    <name type="scientific">Candidatus Fimadaptatus faecigallinarum</name>
    <dbReference type="NCBI Taxonomy" id="2840814"/>
    <lineage>
        <taxon>Bacteria</taxon>
        <taxon>Bacillati</taxon>
        <taxon>Bacillota</taxon>
        <taxon>Clostridia</taxon>
        <taxon>Eubacteriales</taxon>
        <taxon>Candidatus Fimadaptatus</taxon>
    </lineage>
</organism>
<dbReference type="GO" id="GO:0003697">
    <property type="term" value="F:single-stranded DNA binding"/>
    <property type="evidence" value="ECO:0007669"/>
    <property type="project" value="InterPro"/>
</dbReference>
<dbReference type="Gene3D" id="2.40.50.140">
    <property type="entry name" value="Nucleic acid-binding proteins"/>
    <property type="match status" value="2"/>
</dbReference>
<dbReference type="EMBL" id="DVNK01000005">
    <property type="protein sequence ID" value="HIU45695.1"/>
    <property type="molecule type" value="Genomic_DNA"/>
</dbReference>
<dbReference type="CDD" id="cd04496">
    <property type="entry name" value="SSB_OBF"/>
    <property type="match status" value="1"/>
</dbReference>
<evidence type="ECO:0000256" key="2">
    <source>
        <dbReference type="PROSITE-ProRule" id="PRU00252"/>
    </source>
</evidence>
<keyword evidence="1 2" id="KW-0238">DNA-binding</keyword>
<dbReference type="Proteomes" id="UP000824123">
    <property type="component" value="Unassembled WGS sequence"/>
</dbReference>
<comment type="caution">
    <text evidence="3">The sequence shown here is derived from an EMBL/GenBank/DDBJ whole genome shotgun (WGS) entry which is preliminary data.</text>
</comment>
<dbReference type="Pfam" id="PF00436">
    <property type="entry name" value="SSB"/>
    <property type="match status" value="1"/>
</dbReference>
<sequence length="217" mass="24626">MDRDNNHIVLSGVLEDKPVPDHQVMGEMFYTCMLKVDRLSGVPDYLPLTVSERLLDAEIKPGTAISLDGQVRTYNRMVEGVGRLVVTVFVQHLEVAELTENHNQVELHGTICKQPIFRTTPFGREICDMMLAVNRSFGKSDYIPSITWGRTARHVSQLKVGCKLHIKGRLQSRQYDKQLPDGTSQKRQVYEISVFWLEDETAPVEEAEAQTVLDEAQ</sequence>
<dbReference type="InterPro" id="IPR012340">
    <property type="entry name" value="NA-bd_OB-fold"/>
</dbReference>
<dbReference type="SUPFAM" id="SSF50249">
    <property type="entry name" value="Nucleic acid-binding proteins"/>
    <property type="match status" value="1"/>
</dbReference>
<reference evidence="3" key="2">
    <citation type="journal article" date="2021" name="PeerJ">
        <title>Extensive microbial diversity within the chicken gut microbiome revealed by metagenomics and culture.</title>
        <authorList>
            <person name="Gilroy R."/>
            <person name="Ravi A."/>
            <person name="Getino M."/>
            <person name="Pursley I."/>
            <person name="Horton D.L."/>
            <person name="Alikhan N.F."/>
            <person name="Baker D."/>
            <person name="Gharbi K."/>
            <person name="Hall N."/>
            <person name="Watson M."/>
            <person name="Adriaenssens E.M."/>
            <person name="Foster-Nyarko E."/>
            <person name="Jarju S."/>
            <person name="Secka A."/>
            <person name="Antonio M."/>
            <person name="Oren A."/>
            <person name="Chaudhuri R.R."/>
            <person name="La Ragione R."/>
            <person name="Hildebrand F."/>
            <person name="Pallen M.J."/>
        </authorList>
    </citation>
    <scope>NUCLEOTIDE SEQUENCE</scope>
    <source>
        <strain evidence="3">ChiSxjej2B14-8506</strain>
    </source>
</reference>
<name>A0A9D1S3G5_9FIRM</name>
<accession>A0A9D1S3G5</accession>
<evidence type="ECO:0000256" key="1">
    <source>
        <dbReference type="ARBA" id="ARBA00023125"/>
    </source>
</evidence>
<dbReference type="InterPro" id="IPR000424">
    <property type="entry name" value="Primosome_PriB/ssb"/>
</dbReference>
<gene>
    <name evidence="3" type="ORF">IAC59_00375</name>
</gene>
<reference evidence="3" key="1">
    <citation type="submission" date="2020-10" db="EMBL/GenBank/DDBJ databases">
        <authorList>
            <person name="Gilroy R."/>
        </authorList>
    </citation>
    <scope>NUCLEOTIDE SEQUENCE</scope>
    <source>
        <strain evidence="3">ChiSxjej2B14-8506</strain>
    </source>
</reference>
<evidence type="ECO:0000313" key="4">
    <source>
        <dbReference type="Proteomes" id="UP000824123"/>
    </source>
</evidence>